<dbReference type="Proteomes" id="UP001202248">
    <property type="component" value="Unassembled WGS sequence"/>
</dbReference>
<accession>A0ABS9SPX8</accession>
<feature type="region of interest" description="Disordered" evidence="1">
    <location>
        <begin position="52"/>
        <end position="76"/>
    </location>
</feature>
<protein>
    <submittedName>
        <fullName evidence="2">Uncharacterized protein</fullName>
    </submittedName>
</protein>
<dbReference type="EMBL" id="JAKWBL010000004">
    <property type="protein sequence ID" value="MCH5600169.1"/>
    <property type="molecule type" value="Genomic_DNA"/>
</dbReference>
<keyword evidence="3" id="KW-1185">Reference proteome</keyword>
<sequence length="76" mass="8673">MLKINNDRDYSLYHVHDYAPGSSDSLSNALLQSVSQREPIKQCDIVKKPALISEKNTSDKEEQRSFAMMMPFVPMP</sequence>
<evidence type="ECO:0000256" key="1">
    <source>
        <dbReference type="SAM" id="MobiDB-lite"/>
    </source>
</evidence>
<reference evidence="2 3" key="1">
    <citation type="submission" date="2022-02" db="EMBL/GenBank/DDBJ databases">
        <authorList>
            <person name="Min J."/>
        </authorList>
    </citation>
    <scope>NUCLEOTIDE SEQUENCE [LARGE SCALE GENOMIC DNA]</scope>
    <source>
        <strain evidence="2 3">GR10-1</strain>
    </source>
</reference>
<comment type="caution">
    <text evidence="2">The sequence shown here is derived from an EMBL/GenBank/DDBJ whole genome shotgun (WGS) entry which is preliminary data.</text>
</comment>
<evidence type="ECO:0000313" key="3">
    <source>
        <dbReference type="Proteomes" id="UP001202248"/>
    </source>
</evidence>
<name>A0ABS9SPX8_9BACT</name>
<evidence type="ECO:0000313" key="2">
    <source>
        <dbReference type="EMBL" id="MCH5600169.1"/>
    </source>
</evidence>
<organism evidence="2 3">
    <name type="scientific">Niabella ginsengisoli</name>
    <dbReference type="NCBI Taxonomy" id="522298"/>
    <lineage>
        <taxon>Bacteria</taxon>
        <taxon>Pseudomonadati</taxon>
        <taxon>Bacteroidota</taxon>
        <taxon>Chitinophagia</taxon>
        <taxon>Chitinophagales</taxon>
        <taxon>Chitinophagaceae</taxon>
        <taxon>Niabella</taxon>
    </lineage>
</organism>
<gene>
    <name evidence="2" type="ORF">MKP09_20730</name>
</gene>
<proteinExistence type="predicted"/>
<dbReference type="RefSeq" id="WP_240832179.1">
    <property type="nucleotide sequence ID" value="NZ_JAKWBL010000004.1"/>
</dbReference>